<evidence type="ECO:0000313" key="2">
    <source>
        <dbReference type="EMBL" id="KJP87918.1"/>
    </source>
</evidence>
<feature type="domain" description="3'-5' exonuclease" evidence="1">
    <location>
        <begin position="649"/>
        <end position="695"/>
    </location>
</feature>
<dbReference type="EMBL" id="KQ001667">
    <property type="protein sequence ID" value="KJP87918.1"/>
    <property type="molecule type" value="Genomic_DNA"/>
</dbReference>
<feature type="domain" description="3'-5' exonuclease" evidence="1">
    <location>
        <begin position="466"/>
        <end position="550"/>
    </location>
</feature>
<accession>A0A0D9QLU6</accession>
<dbReference type="RefSeq" id="XP_012335406.1">
    <property type="nucleotide sequence ID" value="XM_012479983.1"/>
</dbReference>
<dbReference type="InterPro" id="IPR036397">
    <property type="entry name" value="RNaseH_sf"/>
</dbReference>
<dbReference type="GO" id="GO:0003676">
    <property type="term" value="F:nucleic acid binding"/>
    <property type="evidence" value="ECO:0007669"/>
    <property type="project" value="InterPro"/>
</dbReference>
<dbReference type="Pfam" id="PF01612">
    <property type="entry name" value="DNA_pol_A_exo1"/>
    <property type="match status" value="2"/>
</dbReference>
<dbReference type="InterPro" id="IPR002562">
    <property type="entry name" value="3'-5'_exonuclease_dom"/>
</dbReference>
<proteinExistence type="predicted"/>
<dbReference type="GeneID" id="24267666"/>
<dbReference type="InterPro" id="IPR052408">
    <property type="entry name" value="Exonuclease_MUT-7-like"/>
</dbReference>
<protein>
    <recommendedName>
        <fullName evidence="1">3'-5' exonuclease domain-containing protein</fullName>
    </recommendedName>
</protein>
<organism evidence="2 3">
    <name type="scientific">Plasmodium fragile</name>
    <dbReference type="NCBI Taxonomy" id="5857"/>
    <lineage>
        <taxon>Eukaryota</taxon>
        <taxon>Sar</taxon>
        <taxon>Alveolata</taxon>
        <taxon>Apicomplexa</taxon>
        <taxon>Aconoidasida</taxon>
        <taxon>Haemosporida</taxon>
        <taxon>Plasmodiidae</taxon>
        <taxon>Plasmodium</taxon>
        <taxon>Plasmodium (Plasmodium)</taxon>
    </lineage>
</organism>
<dbReference type="OrthoDB" id="10261556at2759"/>
<dbReference type="PANTHER" id="PTHR47765">
    <property type="entry name" value="3'-5' EXONUCLEASE DOMAIN-CONTAINING PROTEIN"/>
    <property type="match status" value="1"/>
</dbReference>
<dbReference type="VEuPathDB" id="PlasmoDB:AK88_02352"/>
<dbReference type="Gene3D" id="3.30.420.10">
    <property type="entry name" value="Ribonuclease H-like superfamily/Ribonuclease H"/>
    <property type="match status" value="1"/>
</dbReference>
<name>A0A0D9QLU6_PLAFR</name>
<dbReference type="OMA" id="SFFKWLL"/>
<dbReference type="SUPFAM" id="SSF53098">
    <property type="entry name" value="Ribonuclease H-like"/>
    <property type="match status" value="1"/>
</dbReference>
<dbReference type="GO" id="GO:0008408">
    <property type="term" value="F:3'-5' exonuclease activity"/>
    <property type="evidence" value="ECO:0007669"/>
    <property type="project" value="InterPro"/>
</dbReference>
<dbReference type="Proteomes" id="UP000054561">
    <property type="component" value="Unassembled WGS sequence"/>
</dbReference>
<evidence type="ECO:0000313" key="3">
    <source>
        <dbReference type="Proteomes" id="UP000054561"/>
    </source>
</evidence>
<keyword evidence="3" id="KW-1185">Reference proteome</keyword>
<dbReference type="PANTHER" id="PTHR47765:SF2">
    <property type="entry name" value="EXONUCLEASE MUT-7 HOMOLOG"/>
    <property type="match status" value="1"/>
</dbReference>
<dbReference type="InterPro" id="IPR012337">
    <property type="entry name" value="RNaseH-like_sf"/>
</dbReference>
<gene>
    <name evidence="2" type="ORF">AK88_02352</name>
</gene>
<dbReference type="AlphaFoldDB" id="A0A0D9QLU6"/>
<reference evidence="2 3" key="1">
    <citation type="submission" date="2014-03" db="EMBL/GenBank/DDBJ databases">
        <title>The Genome Sequence of Plasmodium fragile nilgiri.</title>
        <authorList>
            <consortium name="The Broad Institute Genomics Platform"/>
            <consortium name="The Broad Institute Genome Sequencing Center for Infectious Disease"/>
            <person name="Neafsey D."/>
            <person name="Duraisingh M."/>
            <person name="Young S.K."/>
            <person name="Zeng Q."/>
            <person name="Gargeya S."/>
            <person name="Abouelleil A."/>
            <person name="Alvarado L."/>
            <person name="Chapman S.B."/>
            <person name="Gainer-Dewar J."/>
            <person name="Goldberg J."/>
            <person name="Griggs A."/>
            <person name="Gujja S."/>
            <person name="Hansen M."/>
            <person name="Howarth C."/>
            <person name="Imamovic A."/>
            <person name="Larimer J."/>
            <person name="Pearson M."/>
            <person name="Poon T.W."/>
            <person name="Priest M."/>
            <person name="Roberts A."/>
            <person name="Saif S."/>
            <person name="Shea T."/>
            <person name="Sykes S."/>
            <person name="Wortman J."/>
            <person name="Nusbaum C."/>
            <person name="Birren B."/>
        </authorList>
    </citation>
    <scope>NUCLEOTIDE SEQUENCE [LARGE SCALE GENOMIC DNA]</scope>
    <source>
        <strain evidence="3">nilgiri</strain>
    </source>
</reference>
<evidence type="ECO:0000259" key="1">
    <source>
        <dbReference type="Pfam" id="PF01612"/>
    </source>
</evidence>
<dbReference type="GO" id="GO:0006139">
    <property type="term" value="P:nucleobase-containing compound metabolic process"/>
    <property type="evidence" value="ECO:0007669"/>
    <property type="project" value="InterPro"/>
</dbReference>
<sequence>MQQWGIKLQAKRQPPFCVIRCSGGILPQSLLSRGISTPEVKRETSSPFRRDQCVVLHVYDCLDGLRNGSNNYLKKVVGNPFMAAYLGLLSSRQRCSHCYSTTNKVYVKGEIYDVLPALCKDKEIEAIAANLIFFILKFVNLKNVETAEEYKDNIKNVYANLIRCYHKIFTDKGKYGEYIFCIFNNEVVKGVSPSLRKNKKNIIQEIVLNSLCFFFTNNERHKDILDPNLMCDIVKYKKFLYILDCLSFDRHLLREVLTPQHVDYLFSNFLNDRTHLCQAISLASLFLSDENIGFNSPFKEDSSYNCRIVLKYILQTKSKNCLFLFLDALQCDDLKRDVYRWLTSVDEASGFFSDYWGYLAAREYLLRRKAMDKDDSKGRSLSDGTLNDEGQDRNCVTWGNKSLHPHNEYYELPEEMKNISMVTNVDSLNKMIETIKSGQEKHWMYDIYNDDSLYTSKSCKDIITAEDINNHLRVRKKKYYVGIDVEWNRNQKATIISLATVNHIYLIDLLTVDYNYKILIHSFFKWLLENPFICKLFFNFTCDMRILNSFFQGISILCTYLNVTDLKDPLFLHQRSGVTTQDSPDNGVVSAELFNRNIIETNDIELFKEVTTSSFLNFKGRVKHGQGDHFGGTINVCPSHSTETKVHFKSLNHLCQKFLGKNLNKQLQLSNWSRRPLMKSQIHYAATDAYVLIVLEGLLIESNYSSTSSSNSSSLSDVFVQKYKCRNCSWE</sequence>